<evidence type="ECO:0000256" key="5">
    <source>
        <dbReference type="ARBA" id="ARBA00022523"/>
    </source>
</evidence>
<dbReference type="InterPro" id="IPR003653">
    <property type="entry name" value="Peptidase_C48_C"/>
</dbReference>
<evidence type="ECO:0000256" key="10">
    <source>
        <dbReference type="SAM" id="SignalP"/>
    </source>
</evidence>
<feature type="domain" description="BURP" evidence="12">
    <location>
        <begin position="408"/>
        <end position="624"/>
    </location>
</feature>
<keyword evidence="4" id="KW-0134">Cell wall</keyword>
<comment type="subcellular location">
    <subcellularLocation>
        <location evidence="1">Secreted</location>
        <location evidence="1">Cell wall</location>
    </subcellularLocation>
    <subcellularLocation>
        <location evidence="2">Secreted</location>
        <location evidence="2">Extracellular space</location>
        <location evidence="2">Apoplast</location>
    </subcellularLocation>
</comment>
<feature type="signal peptide" evidence="10">
    <location>
        <begin position="1"/>
        <end position="23"/>
    </location>
</feature>
<keyword evidence="9" id="KW-0325">Glycoprotein</keyword>
<dbReference type="SUPFAM" id="SSF54001">
    <property type="entry name" value="Cysteine proteinases"/>
    <property type="match status" value="1"/>
</dbReference>
<keyword evidence="5" id="KW-0052">Apoplast</keyword>
<keyword evidence="4" id="KW-0964">Secreted</keyword>
<dbReference type="PANTHER" id="PTHR31458:SF2">
    <property type="entry name" value="POLYGALACTURONASE 1 BETA-LIKE PROTEIN 2"/>
    <property type="match status" value="1"/>
</dbReference>
<comment type="similarity">
    <text evidence="3">Belongs to the peptidase C48 family.</text>
</comment>
<dbReference type="SMART" id="SM01045">
    <property type="entry name" value="BURP"/>
    <property type="match status" value="1"/>
</dbReference>
<protein>
    <recommendedName>
        <fullName evidence="15">BURP domain-containing protein</fullName>
    </recommendedName>
</protein>
<evidence type="ECO:0000313" key="14">
    <source>
        <dbReference type="Proteomes" id="UP001154282"/>
    </source>
</evidence>
<sequence>MNSHGGGCFTLLFLFCISVTSMALETNPFTPKAALARYWNKEIRSGGLPTSQFLLSKASPMTAVQSATFAKLAAQNALSTQLPAFCSAAGLLCFPDLSPSLEKHDKDSNFAVYSDKNFTNYATGSAGGLDSFKNYSDGENLPVDSFRRYSRDAAGHNDRFANYAPGTNVADQSFNTYGAGATGGEGKFTGYNEQINVPNLKFTSYADEGNGRSHDFTSYNKDSNSGNQGFTSYGKNANGAPNEFAGYGENANVIGSGFTNYGETGNGANDTFTSYGFNGNVPQNNFRSYGDGGNGGVDGFASYRDQSNVGDDSFQSYAKNSNAAKVNFGNYGKSFNEGTDKFSGYGQGGVGSKIGFKGYGVNNTFKDYTKSPGAVTFAGYTNRSSSSSSAEMKVSGSLVNRWVEPGKFFREAELKKGNAMPMPDIRDRMPKRSFLPRTIISKLPFATSHIGELKRIFHADDNSTMEALIANSLSECERAPSPGETKRCVGSAEDMIDFATSVLGRRVELRTTANVEGAKRKILIGAVKRINGGEVTKSVSCHQSLYPYLLYYCHSVPKVRVYEADILDPSSKARINHGVAICHVDTSSWSPTHGAFMALGSGPGRIERETMVLLDDDEGLETLDCADETRDECMKDAKIYYPSRCLELQASPSQKATCDYHILSTFFYKKLQQELSRKGSGKESLFVKFRRWWKGVNLFEKAYILIPIHEDLHWSLVIICFPEKDNKSGPMLLHLDSLKLHYSRVVLEDITRID</sequence>
<evidence type="ECO:0000256" key="7">
    <source>
        <dbReference type="ARBA" id="ARBA00022729"/>
    </source>
</evidence>
<dbReference type="Gene3D" id="3.30.310.130">
    <property type="entry name" value="Ubiquitin-related"/>
    <property type="match status" value="1"/>
</dbReference>
<evidence type="ECO:0000256" key="1">
    <source>
        <dbReference type="ARBA" id="ARBA00004191"/>
    </source>
</evidence>
<keyword evidence="7 10" id="KW-0732">Signal</keyword>
<evidence type="ECO:0000256" key="2">
    <source>
        <dbReference type="ARBA" id="ARBA00004271"/>
    </source>
</evidence>
<dbReference type="Proteomes" id="UP001154282">
    <property type="component" value="Unassembled WGS sequence"/>
</dbReference>
<evidence type="ECO:0000256" key="3">
    <source>
        <dbReference type="ARBA" id="ARBA00005234"/>
    </source>
</evidence>
<keyword evidence="8" id="KW-0378">Hydrolase</keyword>
<evidence type="ECO:0000256" key="8">
    <source>
        <dbReference type="ARBA" id="ARBA00022801"/>
    </source>
</evidence>
<dbReference type="GO" id="GO:0006508">
    <property type="term" value="P:proteolysis"/>
    <property type="evidence" value="ECO:0007669"/>
    <property type="project" value="UniProtKB-KW"/>
</dbReference>
<evidence type="ECO:0000256" key="6">
    <source>
        <dbReference type="ARBA" id="ARBA00022670"/>
    </source>
</evidence>
<dbReference type="Gene3D" id="1.10.418.20">
    <property type="match status" value="1"/>
</dbReference>
<keyword evidence="6" id="KW-0645">Protease</keyword>
<proteinExistence type="inferred from homology"/>
<dbReference type="Pfam" id="PF02902">
    <property type="entry name" value="Peptidase_C48"/>
    <property type="match status" value="1"/>
</dbReference>
<evidence type="ECO:0000259" key="12">
    <source>
        <dbReference type="PROSITE" id="PS51277"/>
    </source>
</evidence>
<dbReference type="EMBL" id="CAMGYJ010000006">
    <property type="protein sequence ID" value="CAI0434727.1"/>
    <property type="molecule type" value="Genomic_DNA"/>
</dbReference>
<gene>
    <name evidence="13" type="ORF">LITE_LOCUS24380</name>
</gene>
<dbReference type="InterPro" id="IPR051897">
    <property type="entry name" value="PG-associated_BURP"/>
</dbReference>
<organism evidence="13 14">
    <name type="scientific">Linum tenue</name>
    <dbReference type="NCBI Taxonomy" id="586396"/>
    <lineage>
        <taxon>Eukaryota</taxon>
        <taxon>Viridiplantae</taxon>
        <taxon>Streptophyta</taxon>
        <taxon>Embryophyta</taxon>
        <taxon>Tracheophyta</taxon>
        <taxon>Spermatophyta</taxon>
        <taxon>Magnoliopsida</taxon>
        <taxon>eudicotyledons</taxon>
        <taxon>Gunneridae</taxon>
        <taxon>Pentapetalae</taxon>
        <taxon>rosids</taxon>
        <taxon>fabids</taxon>
        <taxon>Malpighiales</taxon>
        <taxon>Linaceae</taxon>
        <taxon>Linum</taxon>
    </lineage>
</organism>
<dbReference type="AlphaFoldDB" id="A0AAV0LJN8"/>
<evidence type="ECO:0000313" key="13">
    <source>
        <dbReference type="EMBL" id="CAI0434727.1"/>
    </source>
</evidence>
<dbReference type="PROSITE" id="PS50600">
    <property type="entry name" value="ULP_PROTEASE"/>
    <property type="match status" value="1"/>
</dbReference>
<dbReference type="GO" id="GO:0008234">
    <property type="term" value="F:cysteine-type peptidase activity"/>
    <property type="evidence" value="ECO:0007669"/>
    <property type="project" value="InterPro"/>
</dbReference>
<reference evidence="13" key="1">
    <citation type="submission" date="2022-08" db="EMBL/GenBank/DDBJ databases">
        <authorList>
            <person name="Gutierrez-Valencia J."/>
        </authorList>
    </citation>
    <scope>NUCLEOTIDE SEQUENCE</scope>
</reference>
<dbReference type="InterPro" id="IPR004873">
    <property type="entry name" value="BURP_dom"/>
</dbReference>
<keyword evidence="14" id="KW-1185">Reference proteome</keyword>
<evidence type="ECO:0008006" key="15">
    <source>
        <dbReference type="Google" id="ProtNLM"/>
    </source>
</evidence>
<evidence type="ECO:0000259" key="11">
    <source>
        <dbReference type="PROSITE" id="PS50600"/>
    </source>
</evidence>
<dbReference type="PANTHER" id="PTHR31458">
    <property type="entry name" value="POLYGALACTURONASE 1 BETA-LIKE PROTEIN 2"/>
    <property type="match status" value="1"/>
</dbReference>
<name>A0AAV0LJN8_9ROSI</name>
<feature type="domain" description="Ubiquitin-like protease family profile" evidence="11">
    <location>
        <begin position="610"/>
        <end position="754"/>
    </location>
</feature>
<evidence type="ECO:0000256" key="9">
    <source>
        <dbReference type="ARBA" id="ARBA00023180"/>
    </source>
</evidence>
<dbReference type="Pfam" id="PF03181">
    <property type="entry name" value="BURP"/>
    <property type="match status" value="1"/>
</dbReference>
<dbReference type="InterPro" id="IPR038765">
    <property type="entry name" value="Papain-like_cys_pep_sf"/>
</dbReference>
<accession>A0AAV0LJN8</accession>
<feature type="chain" id="PRO_5043729125" description="BURP domain-containing protein" evidence="10">
    <location>
        <begin position="24"/>
        <end position="754"/>
    </location>
</feature>
<dbReference type="PROSITE" id="PS51277">
    <property type="entry name" value="BURP"/>
    <property type="match status" value="1"/>
</dbReference>
<comment type="caution">
    <text evidence="13">The sequence shown here is derived from an EMBL/GenBank/DDBJ whole genome shotgun (WGS) entry which is preliminary data.</text>
</comment>
<evidence type="ECO:0000256" key="4">
    <source>
        <dbReference type="ARBA" id="ARBA00022512"/>
    </source>
</evidence>
<dbReference type="GO" id="GO:0048046">
    <property type="term" value="C:apoplast"/>
    <property type="evidence" value="ECO:0007669"/>
    <property type="project" value="UniProtKB-SubCell"/>
</dbReference>